<feature type="transmembrane region" description="Helical" evidence="9">
    <location>
        <begin position="453"/>
        <end position="470"/>
    </location>
</feature>
<sequence>MSIHPSVAPSSPDIGGGVGPPDAAPARPLIEQHGIDHIPESERHGSIRDLAFTWSGCILNVTTLTYGSLLVAFGLNLWQAIAAILIGNITWLIAGYLSLPGPATGMTAFMGSRAAFGRTGNRFPAVFNWIMQVGYETVNLSLMVLAATVLLDKMGIHTSTTTKISLLVGLSLLQSLLPIFGYHAITKALRMLVIPFVILFAVMAVLTVGGLDDAAPIEPGSWQLFLAGVALSASTAGLGWTGNAADYSRYLPTAIPKKRLVVGVALGGGIPQIALMILGAAVATLIPSASDPITGLPEAFASWFLVPYLIAVLLQMLAVNAFDLYSSGVTLQAIGIRVERWHAIAIDAVISALLASAIVFSDSFNTLVTAFLLFMIVWFAPWAAIYSVDFFLRRGRYDLDSLSGSSGGLYVRPHGIHRPAVIAQLAGMVAAALCIDTSIFTGPIASALGHADLSVPAGLLVGGIIYYVLARHTIALETSQQTRISA</sequence>
<feature type="transmembrane region" description="Helical" evidence="9">
    <location>
        <begin position="77"/>
        <end position="99"/>
    </location>
</feature>
<feature type="transmembrane region" description="Helical" evidence="9">
    <location>
        <begin position="260"/>
        <end position="288"/>
    </location>
</feature>
<keyword evidence="5 9" id="KW-1133">Transmembrane helix</keyword>
<evidence type="ECO:0000313" key="10">
    <source>
        <dbReference type="EMBL" id="TYQ06574.1"/>
    </source>
</evidence>
<dbReference type="PIRSF" id="PIRSF002744">
    <property type="entry name" value="Pur-cyt_permease"/>
    <property type="match status" value="1"/>
</dbReference>
<proteinExistence type="inferred from homology"/>
<dbReference type="AlphaFoldDB" id="A0A652YUI0"/>
<feature type="transmembrane region" description="Helical" evidence="9">
    <location>
        <begin position="420"/>
        <end position="441"/>
    </location>
</feature>
<feature type="transmembrane region" description="Helical" evidence="9">
    <location>
        <begin position="126"/>
        <end position="151"/>
    </location>
</feature>
<feature type="transmembrane region" description="Helical" evidence="9">
    <location>
        <begin position="367"/>
        <end position="392"/>
    </location>
</feature>
<dbReference type="Pfam" id="PF02133">
    <property type="entry name" value="Transp_cyt_pur"/>
    <property type="match status" value="1"/>
</dbReference>
<comment type="subcellular location">
    <subcellularLocation>
        <location evidence="1">Membrane</location>
        <topology evidence="1">Multi-pass membrane protein</topology>
    </subcellularLocation>
</comment>
<organism evidence="10">
    <name type="scientific">Nocardia globerula</name>
    <dbReference type="NCBI Taxonomy" id="1818"/>
    <lineage>
        <taxon>Bacteria</taxon>
        <taxon>Bacillati</taxon>
        <taxon>Actinomycetota</taxon>
        <taxon>Actinomycetes</taxon>
        <taxon>Mycobacteriales</taxon>
        <taxon>Nocardiaceae</taxon>
        <taxon>Nocardia</taxon>
    </lineage>
</organism>
<evidence type="ECO:0000256" key="2">
    <source>
        <dbReference type="ARBA" id="ARBA00008974"/>
    </source>
</evidence>
<comment type="caution">
    <text evidence="10">The sequence shown here is derived from an EMBL/GenBank/DDBJ whole genome shotgun (WGS) entry which is preliminary data.</text>
</comment>
<dbReference type="PANTHER" id="PTHR31806">
    <property type="entry name" value="PURINE-CYTOSINE PERMEASE FCY2-RELATED"/>
    <property type="match status" value="1"/>
</dbReference>
<keyword evidence="3 7" id="KW-0813">Transport</keyword>
<dbReference type="InterPro" id="IPR026030">
    <property type="entry name" value="Pur-cyt_permease_Fcy2/21/22"/>
</dbReference>
<feature type="transmembrane region" description="Helical" evidence="9">
    <location>
        <begin position="192"/>
        <end position="210"/>
    </location>
</feature>
<dbReference type="GO" id="GO:0005886">
    <property type="term" value="C:plasma membrane"/>
    <property type="evidence" value="ECO:0007669"/>
    <property type="project" value="TreeGrafter"/>
</dbReference>
<keyword evidence="4 9" id="KW-0812">Transmembrane</keyword>
<dbReference type="PANTHER" id="PTHR31806:SF1">
    <property type="entry name" value="PURINE-CYTOSINE PERMEASE FCY2-RELATED"/>
    <property type="match status" value="1"/>
</dbReference>
<name>A0A652YUI0_NOCGL</name>
<dbReference type="EMBL" id="VNIQ01000002">
    <property type="protein sequence ID" value="TYQ06574.1"/>
    <property type="molecule type" value="Genomic_DNA"/>
</dbReference>
<accession>A0A652YUI0</accession>
<evidence type="ECO:0000256" key="6">
    <source>
        <dbReference type="ARBA" id="ARBA00023136"/>
    </source>
</evidence>
<feature type="transmembrane region" description="Helical" evidence="9">
    <location>
        <begin position="163"/>
        <end position="185"/>
    </location>
</feature>
<feature type="transmembrane region" description="Helical" evidence="9">
    <location>
        <begin position="50"/>
        <end position="71"/>
    </location>
</feature>
<evidence type="ECO:0000256" key="3">
    <source>
        <dbReference type="ARBA" id="ARBA00022448"/>
    </source>
</evidence>
<dbReference type="Gene3D" id="1.10.4160.10">
    <property type="entry name" value="Hydantoin permease"/>
    <property type="match status" value="1"/>
</dbReference>
<gene>
    <name evidence="10" type="ORF">FNL38_102716</name>
</gene>
<evidence type="ECO:0000256" key="5">
    <source>
        <dbReference type="ARBA" id="ARBA00022989"/>
    </source>
</evidence>
<dbReference type="GO" id="GO:0022857">
    <property type="term" value="F:transmembrane transporter activity"/>
    <property type="evidence" value="ECO:0007669"/>
    <property type="project" value="InterPro"/>
</dbReference>
<evidence type="ECO:0000256" key="7">
    <source>
        <dbReference type="PIRNR" id="PIRNR002744"/>
    </source>
</evidence>
<evidence type="ECO:0000256" key="8">
    <source>
        <dbReference type="SAM" id="MobiDB-lite"/>
    </source>
</evidence>
<feature type="transmembrane region" description="Helical" evidence="9">
    <location>
        <begin position="343"/>
        <end position="361"/>
    </location>
</feature>
<evidence type="ECO:0000256" key="1">
    <source>
        <dbReference type="ARBA" id="ARBA00004141"/>
    </source>
</evidence>
<feature type="region of interest" description="Disordered" evidence="8">
    <location>
        <begin position="1"/>
        <end position="26"/>
    </location>
</feature>
<dbReference type="InterPro" id="IPR001248">
    <property type="entry name" value="Pur-cyt_permease"/>
</dbReference>
<protein>
    <submittedName>
        <fullName evidence="10">Purine-cytosine permease-like protein</fullName>
    </submittedName>
</protein>
<reference evidence="10" key="1">
    <citation type="submission" date="2019-07" db="EMBL/GenBank/DDBJ databases">
        <title>Genomic Encyclopedia of Type Strains, Phase IV (KMG-IV): sequencing the most valuable type-strain genomes for metagenomic binning, comparative biology and taxonomic classification.</title>
        <authorList>
            <person name="Goeker M."/>
        </authorList>
    </citation>
    <scope>NUCLEOTIDE SEQUENCE</scope>
    <source>
        <strain evidence="10">DSM 44596</strain>
    </source>
</reference>
<keyword evidence="6 7" id="KW-0472">Membrane</keyword>
<evidence type="ECO:0000256" key="9">
    <source>
        <dbReference type="SAM" id="Phobius"/>
    </source>
</evidence>
<comment type="similarity">
    <text evidence="2 7">Belongs to the purine-cytosine permease (2.A.39) family.</text>
</comment>
<feature type="transmembrane region" description="Helical" evidence="9">
    <location>
        <begin position="222"/>
        <end position="240"/>
    </location>
</feature>
<feature type="transmembrane region" description="Helical" evidence="9">
    <location>
        <begin position="300"/>
        <end position="322"/>
    </location>
</feature>
<evidence type="ECO:0000256" key="4">
    <source>
        <dbReference type="ARBA" id="ARBA00022692"/>
    </source>
</evidence>